<dbReference type="InterPro" id="IPR000073">
    <property type="entry name" value="AB_hydrolase_1"/>
</dbReference>
<dbReference type="PANTHER" id="PTHR32268">
    <property type="entry name" value="HOMOSERINE O-ACETYLTRANSFERASE"/>
    <property type="match status" value="1"/>
</dbReference>
<evidence type="ECO:0000256" key="2">
    <source>
        <dbReference type="ARBA" id="ARBA00022490"/>
    </source>
</evidence>
<protein>
    <recommendedName>
        <fullName evidence="7">Homoserine O-acetyltransferase</fullName>
        <shortName evidence="7">HAT</shortName>
        <ecNumber evidence="7">2.3.1.31</ecNumber>
    </recommendedName>
    <alternativeName>
        <fullName evidence="7">Homoserine transacetylase</fullName>
        <shortName evidence="7">HTA</shortName>
    </alternativeName>
</protein>
<evidence type="ECO:0000313" key="9">
    <source>
        <dbReference type="EMBL" id="QDT29238.1"/>
    </source>
</evidence>
<dbReference type="GO" id="GO:0005737">
    <property type="term" value="C:cytoplasm"/>
    <property type="evidence" value="ECO:0007669"/>
    <property type="project" value="UniProtKB-SubCell"/>
</dbReference>
<dbReference type="GO" id="GO:0004414">
    <property type="term" value="F:homoserine O-acetyltransferase activity"/>
    <property type="evidence" value="ECO:0007669"/>
    <property type="project" value="UniProtKB-UniRule"/>
</dbReference>
<comment type="pathway">
    <text evidence="7">Amino-acid biosynthesis; L-methionine biosynthesis via de novo pathway; O-acetyl-L-homoserine from L-homoserine: step 1/1.</text>
</comment>
<evidence type="ECO:0000259" key="8">
    <source>
        <dbReference type="Pfam" id="PF00561"/>
    </source>
</evidence>
<dbReference type="AlphaFoldDB" id="A0A517QC80"/>
<evidence type="ECO:0000256" key="3">
    <source>
        <dbReference type="ARBA" id="ARBA00022605"/>
    </source>
</evidence>
<accession>A0A517QC80</accession>
<evidence type="ECO:0000256" key="4">
    <source>
        <dbReference type="ARBA" id="ARBA00022679"/>
    </source>
</evidence>
<reference evidence="9 10" key="1">
    <citation type="submission" date="2019-03" db="EMBL/GenBank/DDBJ databases">
        <title>Deep-cultivation of Planctomycetes and their phenomic and genomic characterization uncovers novel biology.</title>
        <authorList>
            <person name="Wiegand S."/>
            <person name="Jogler M."/>
            <person name="Boedeker C."/>
            <person name="Pinto D."/>
            <person name="Vollmers J."/>
            <person name="Rivas-Marin E."/>
            <person name="Kohn T."/>
            <person name="Peeters S.H."/>
            <person name="Heuer A."/>
            <person name="Rast P."/>
            <person name="Oberbeckmann S."/>
            <person name="Bunk B."/>
            <person name="Jeske O."/>
            <person name="Meyerdierks A."/>
            <person name="Storesund J.E."/>
            <person name="Kallscheuer N."/>
            <person name="Luecker S."/>
            <person name="Lage O.M."/>
            <person name="Pohl T."/>
            <person name="Merkel B.J."/>
            <person name="Hornburger P."/>
            <person name="Mueller R.-W."/>
            <person name="Bruemmer F."/>
            <person name="Labrenz M."/>
            <person name="Spormann A.M."/>
            <person name="Op den Camp H."/>
            <person name="Overmann J."/>
            <person name="Amann R."/>
            <person name="Jetten M.S.M."/>
            <person name="Mascher T."/>
            <person name="Medema M.H."/>
            <person name="Devos D.P."/>
            <person name="Kaster A.-K."/>
            <person name="Ovreas L."/>
            <person name="Rohde M."/>
            <person name="Galperin M.Y."/>
            <person name="Jogler C."/>
        </authorList>
    </citation>
    <scope>NUCLEOTIDE SEQUENCE [LARGE SCALE GENOMIC DNA]</scope>
    <source>
        <strain evidence="9 10">Enr10</strain>
    </source>
</reference>
<keyword evidence="2 7" id="KW-0963">Cytoplasm</keyword>
<dbReference type="Gene3D" id="3.40.50.1820">
    <property type="entry name" value="alpha/beta hydrolase"/>
    <property type="match status" value="1"/>
</dbReference>
<gene>
    <name evidence="9" type="primary">metX</name>
    <name evidence="7" type="synonym">metXA</name>
    <name evidence="9" type="ORF">Enr10x_45880</name>
</gene>
<dbReference type="PANTHER" id="PTHR32268:SF11">
    <property type="entry name" value="HOMOSERINE O-ACETYLTRANSFERASE"/>
    <property type="match status" value="1"/>
</dbReference>
<organism evidence="9 10">
    <name type="scientific">Gimesia panareensis</name>
    <dbReference type="NCBI Taxonomy" id="2527978"/>
    <lineage>
        <taxon>Bacteria</taxon>
        <taxon>Pseudomonadati</taxon>
        <taxon>Planctomycetota</taxon>
        <taxon>Planctomycetia</taxon>
        <taxon>Planctomycetales</taxon>
        <taxon>Planctomycetaceae</taxon>
        <taxon>Gimesia</taxon>
    </lineage>
</organism>
<evidence type="ECO:0000256" key="1">
    <source>
        <dbReference type="ARBA" id="ARBA00011738"/>
    </source>
</evidence>
<name>A0A517QC80_9PLAN</name>
<feature type="active site" evidence="7">
    <location>
        <position position="405"/>
    </location>
</feature>
<evidence type="ECO:0000256" key="5">
    <source>
        <dbReference type="ARBA" id="ARBA00023167"/>
    </source>
</evidence>
<comment type="subcellular location">
    <subcellularLocation>
        <location evidence="7">Cytoplasm</location>
    </subcellularLocation>
</comment>
<dbReference type="Gene3D" id="1.10.1740.110">
    <property type="match status" value="1"/>
</dbReference>
<dbReference type="HAMAP" id="MF_00296">
    <property type="entry name" value="MetX_acyltransf"/>
    <property type="match status" value="1"/>
</dbReference>
<sequence>MQTDPALFQAQRVEIQSSLRYTGALCRAYLKKPEPAARSDCAAGSASQPGRCFSTGTSRAFEQDYREVKFFMATQQELSETRQQSGVGFVQTRLATLFTPPDWLKLAGGGELGPIQVAYETYGTLTPAKDNAIFICHALTGDAHAAGYYEDDDEKAKPGWWDDLIGPGRTLDTDKYFVICANVLGGCQGTTGPGSINPETNQPYRLNFPFITVGDIVEVHATLTRELGIDQLLAVIGGSLGGMQVLEWAARFPDQLRGAICLASAAQLSAQGIAFNAVGRRAIKTDPEFKDGEYEHGAGPRYGLALARMIAHITYLSDQSIEMKFGRRLQDHDTFTYEMLPEVEFQVESYLHYQGKRFVERFDANSYLYLTRAMDYFDLASQYGSLTKALGRTDARFLIASYDSDWLFTTTQSKEIVRALIECGKHVSFIELKSPFGHDSFLIEIEQLQKLITPFLAQAYESLQAEKES</sequence>
<keyword evidence="4 7" id="KW-0808">Transferase</keyword>
<proteinExistence type="inferred from homology"/>
<dbReference type="FunFam" id="1.10.1740.110:FF:000001">
    <property type="entry name" value="Homoserine O-acetyltransferase"/>
    <property type="match status" value="1"/>
</dbReference>
<feature type="binding site" evidence="7">
    <location>
        <position position="439"/>
    </location>
    <ligand>
        <name>substrate</name>
    </ligand>
</feature>
<dbReference type="NCBIfam" id="NF001209">
    <property type="entry name" value="PRK00175.1"/>
    <property type="match status" value="1"/>
</dbReference>
<comment type="caution">
    <text evidence="7">Lacks conserved residue(s) required for the propagation of feature annotation.</text>
</comment>
<comment type="similarity">
    <text evidence="7">Belongs to the AB hydrolase superfamily. MetX family.</text>
</comment>
<evidence type="ECO:0000313" key="10">
    <source>
        <dbReference type="Proteomes" id="UP000315647"/>
    </source>
</evidence>
<dbReference type="Pfam" id="PF00561">
    <property type="entry name" value="Abhydrolase_1"/>
    <property type="match status" value="1"/>
</dbReference>
<comment type="subunit">
    <text evidence="1 7">Homodimer.</text>
</comment>
<keyword evidence="3 7" id="KW-0028">Amino-acid biosynthesis</keyword>
<dbReference type="Proteomes" id="UP000315647">
    <property type="component" value="Chromosome"/>
</dbReference>
<dbReference type="GO" id="GO:0009092">
    <property type="term" value="P:homoserine metabolic process"/>
    <property type="evidence" value="ECO:0007669"/>
    <property type="project" value="TreeGrafter"/>
</dbReference>
<feature type="domain" description="AB hydrolase-1" evidence="8">
    <location>
        <begin position="132"/>
        <end position="442"/>
    </location>
</feature>
<feature type="active site" description="Nucleophile" evidence="7">
    <location>
        <position position="239"/>
    </location>
</feature>
<keyword evidence="6 7" id="KW-0012">Acyltransferase</keyword>
<dbReference type="UniPathway" id="UPA00051">
    <property type="reaction ID" value="UER00074"/>
</dbReference>
<dbReference type="InterPro" id="IPR008220">
    <property type="entry name" value="HAT_MetX-like"/>
</dbReference>
<comment type="catalytic activity">
    <reaction evidence="7">
        <text>L-homoserine + acetyl-CoA = O-acetyl-L-homoserine + CoA</text>
        <dbReference type="Rhea" id="RHEA:13701"/>
        <dbReference type="ChEBI" id="CHEBI:57287"/>
        <dbReference type="ChEBI" id="CHEBI:57288"/>
        <dbReference type="ChEBI" id="CHEBI:57476"/>
        <dbReference type="ChEBI" id="CHEBI:57716"/>
        <dbReference type="EC" id="2.3.1.31"/>
    </reaction>
</comment>
<feature type="active site" evidence="7">
    <location>
        <position position="438"/>
    </location>
</feature>
<keyword evidence="10" id="KW-1185">Reference proteome</keyword>
<evidence type="ECO:0000256" key="7">
    <source>
        <dbReference type="HAMAP-Rule" id="MF_00296"/>
    </source>
</evidence>
<dbReference type="SUPFAM" id="SSF53474">
    <property type="entry name" value="alpha/beta-Hydrolases"/>
    <property type="match status" value="1"/>
</dbReference>
<feature type="binding site" evidence="7">
    <location>
        <position position="308"/>
    </location>
    <ligand>
        <name>substrate</name>
    </ligand>
</feature>
<dbReference type="EC" id="2.3.1.31" evidence="7"/>
<dbReference type="EMBL" id="CP037421">
    <property type="protein sequence ID" value="QDT29238.1"/>
    <property type="molecule type" value="Genomic_DNA"/>
</dbReference>
<keyword evidence="5 7" id="KW-0486">Methionine biosynthesis</keyword>
<dbReference type="InterPro" id="IPR029058">
    <property type="entry name" value="AB_hydrolase_fold"/>
</dbReference>
<dbReference type="GO" id="GO:0009086">
    <property type="term" value="P:methionine biosynthetic process"/>
    <property type="evidence" value="ECO:0007669"/>
    <property type="project" value="UniProtKB-UniRule"/>
</dbReference>
<dbReference type="NCBIfam" id="TIGR01392">
    <property type="entry name" value="homoserO_Ac_trn"/>
    <property type="match status" value="1"/>
</dbReference>
<evidence type="ECO:0000256" key="6">
    <source>
        <dbReference type="ARBA" id="ARBA00023315"/>
    </source>
</evidence>
<comment type="function">
    <text evidence="7">Transfers an acetyl group from acetyl-CoA to L-homoserine, forming acetyl-L-homoserine.</text>
</comment>